<keyword evidence="6 12" id="KW-0698">rRNA processing</keyword>
<gene>
    <name evidence="15" type="ORF">BTN92_10010</name>
</gene>
<dbReference type="InterPro" id="IPR046887">
    <property type="entry name" value="RsmE_PUA-like"/>
</dbReference>
<keyword evidence="7 12" id="KW-0489">Methyltransferase</keyword>
<dbReference type="RefSeq" id="WP_062806117.1">
    <property type="nucleotide sequence ID" value="NZ_CABMMO010000009.1"/>
</dbReference>
<accession>A0A1V2UGY9</accession>
<evidence type="ECO:0000256" key="1">
    <source>
        <dbReference type="ARBA" id="ARBA00004496"/>
    </source>
</evidence>
<comment type="caution">
    <text evidence="15">The sequence shown here is derived from an EMBL/GenBank/DDBJ whole genome shotgun (WGS) entry which is preliminary data.</text>
</comment>
<dbReference type="AlphaFoldDB" id="A0A1V2UGY9"/>
<dbReference type="InterPro" id="IPR029028">
    <property type="entry name" value="Alpha/beta_knot_MTases"/>
</dbReference>
<dbReference type="Gene3D" id="2.40.240.20">
    <property type="entry name" value="Hypothetical PUA domain-like, domain 1"/>
    <property type="match status" value="1"/>
</dbReference>
<dbReference type="PANTHER" id="PTHR30027">
    <property type="entry name" value="RIBOSOMAL RNA SMALL SUBUNIT METHYLTRANSFERASE E"/>
    <property type="match status" value="1"/>
</dbReference>
<evidence type="ECO:0000256" key="3">
    <source>
        <dbReference type="ARBA" id="ARBA00012328"/>
    </source>
</evidence>
<evidence type="ECO:0000256" key="7">
    <source>
        <dbReference type="ARBA" id="ARBA00022603"/>
    </source>
</evidence>
<reference evidence="15 16" key="1">
    <citation type="submission" date="2016-12" db="EMBL/GenBank/DDBJ databases">
        <authorList>
            <person name="Song W.-J."/>
            <person name="Kurnit D.M."/>
        </authorList>
    </citation>
    <scope>NUCLEOTIDE SEQUENCE [LARGE SCALE GENOMIC DNA]</scope>
    <source>
        <strain evidence="15 16">CGB1038-1_S1</strain>
    </source>
</reference>
<dbReference type="Pfam" id="PF04452">
    <property type="entry name" value="Methyltrans_RNA"/>
    <property type="match status" value="1"/>
</dbReference>
<dbReference type="InterPro" id="IPR029026">
    <property type="entry name" value="tRNA_m1G_MTases_N"/>
</dbReference>
<sequence>MQRYFLDEPYRPQERFVIEGEAYHHMVRVMRMAVKDQVYLAFNDQIAIIAEISEMKENEVFLVEVAKESVQKELPCKITIASGYPKGDKLDWIVQKGTELGAHGFVGFPAAASVVKWDAKKRKKRQERLVKIAQEAAEQSHRQVVPQVSLMETEKQFYETLSSYDVLLVAYEESAKQGEATNLAKILQSVLPGTRILAVFGPEGGLSPQEIAHFESQGGILCGLGPRILRTETAPLYLLSAASFQLELQALSK</sequence>
<evidence type="ECO:0000259" key="14">
    <source>
        <dbReference type="Pfam" id="PF20260"/>
    </source>
</evidence>
<evidence type="ECO:0000256" key="10">
    <source>
        <dbReference type="ARBA" id="ARBA00025699"/>
    </source>
</evidence>
<evidence type="ECO:0000256" key="5">
    <source>
        <dbReference type="ARBA" id="ARBA00022490"/>
    </source>
</evidence>
<name>A0A1V2UGY9_ENTMU</name>
<evidence type="ECO:0000256" key="12">
    <source>
        <dbReference type="PIRNR" id="PIRNR015601"/>
    </source>
</evidence>
<dbReference type="PIRSF" id="PIRSF015601">
    <property type="entry name" value="MTase_slr0722"/>
    <property type="match status" value="1"/>
</dbReference>
<comment type="similarity">
    <text evidence="2 12">Belongs to the RNA methyltransferase RsmE family.</text>
</comment>
<evidence type="ECO:0000256" key="11">
    <source>
        <dbReference type="ARBA" id="ARBA00047944"/>
    </source>
</evidence>
<dbReference type="STRING" id="53346.A5802_002275"/>
<protein>
    <recommendedName>
        <fullName evidence="4 12">Ribosomal RNA small subunit methyltransferase E</fullName>
        <ecNumber evidence="3 12">2.1.1.193</ecNumber>
    </recommendedName>
</protein>
<comment type="subcellular location">
    <subcellularLocation>
        <location evidence="1 12">Cytoplasm</location>
    </subcellularLocation>
</comment>
<dbReference type="InterPro" id="IPR015947">
    <property type="entry name" value="PUA-like_sf"/>
</dbReference>
<dbReference type="GO" id="GO:0070042">
    <property type="term" value="F:rRNA (uridine-N3-)-methyltransferase activity"/>
    <property type="evidence" value="ECO:0007669"/>
    <property type="project" value="TreeGrafter"/>
</dbReference>
<dbReference type="EC" id="2.1.1.193" evidence="3 12"/>
<dbReference type="PANTHER" id="PTHR30027:SF3">
    <property type="entry name" value="16S RRNA (URACIL(1498)-N(3))-METHYLTRANSFERASE"/>
    <property type="match status" value="1"/>
</dbReference>
<evidence type="ECO:0000313" key="15">
    <source>
        <dbReference type="EMBL" id="ONN42595.1"/>
    </source>
</evidence>
<evidence type="ECO:0000256" key="8">
    <source>
        <dbReference type="ARBA" id="ARBA00022679"/>
    </source>
</evidence>
<keyword evidence="5 12" id="KW-0963">Cytoplasm</keyword>
<evidence type="ECO:0000259" key="13">
    <source>
        <dbReference type="Pfam" id="PF04452"/>
    </source>
</evidence>
<dbReference type="Pfam" id="PF20260">
    <property type="entry name" value="PUA_4"/>
    <property type="match status" value="1"/>
</dbReference>
<dbReference type="EMBL" id="MSTR01000009">
    <property type="protein sequence ID" value="ONN42595.1"/>
    <property type="molecule type" value="Genomic_DNA"/>
</dbReference>
<evidence type="ECO:0000256" key="6">
    <source>
        <dbReference type="ARBA" id="ARBA00022552"/>
    </source>
</evidence>
<proteinExistence type="inferred from homology"/>
<dbReference type="NCBIfam" id="NF008691">
    <property type="entry name" value="PRK11713.1-4"/>
    <property type="match status" value="1"/>
</dbReference>
<dbReference type="SUPFAM" id="SSF88697">
    <property type="entry name" value="PUA domain-like"/>
    <property type="match status" value="1"/>
</dbReference>
<organism evidence="15 16">
    <name type="scientific">Enterococcus mundtii</name>
    <dbReference type="NCBI Taxonomy" id="53346"/>
    <lineage>
        <taxon>Bacteria</taxon>
        <taxon>Bacillati</taxon>
        <taxon>Bacillota</taxon>
        <taxon>Bacilli</taxon>
        <taxon>Lactobacillales</taxon>
        <taxon>Enterococcaceae</taxon>
        <taxon>Enterococcus</taxon>
    </lineage>
</organism>
<dbReference type="Proteomes" id="UP000189299">
    <property type="component" value="Unassembled WGS sequence"/>
</dbReference>
<dbReference type="GO" id="GO:0005737">
    <property type="term" value="C:cytoplasm"/>
    <property type="evidence" value="ECO:0007669"/>
    <property type="project" value="UniProtKB-SubCell"/>
</dbReference>
<dbReference type="NCBIfam" id="TIGR00046">
    <property type="entry name" value="RsmE family RNA methyltransferase"/>
    <property type="match status" value="1"/>
</dbReference>
<evidence type="ECO:0000256" key="4">
    <source>
        <dbReference type="ARBA" id="ARBA00013673"/>
    </source>
</evidence>
<dbReference type="Gene3D" id="3.40.1280.10">
    <property type="match status" value="1"/>
</dbReference>
<comment type="function">
    <text evidence="10 12">Specifically methylates the N3 position of the uracil ring of uridine 1498 (m3U1498) in 16S rRNA. Acts on the fully assembled 30S ribosomal subunit.</text>
</comment>
<evidence type="ECO:0000256" key="9">
    <source>
        <dbReference type="ARBA" id="ARBA00022691"/>
    </source>
</evidence>
<keyword evidence="9 12" id="KW-0949">S-adenosyl-L-methionine</keyword>
<feature type="domain" description="Ribosomal RNA small subunit methyltransferase E methyltransferase" evidence="13">
    <location>
        <begin position="72"/>
        <end position="242"/>
    </location>
</feature>
<dbReference type="OrthoDB" id="9815641at2"/>
<dbReference type="SUPFAM" id="SSF75217">
    <property type="entry name" value="alpha/beta knot"/>
    <property type="match status" value="1"/>
</dbReference>
<keyword evidence="8 12" id="KW-0808">Transferase</keyword>
<dbReference type="CDD" id="cd18084">
    <property type="entry name" value="RsmE-like"/>
    <property type="match status" value="1"/>
</dbReference>
<evidence type="ECO:0000313" key="16">
    <source>
        <dbReference type="Proteomes" id="UP000189299"/>
    </source>
</evidence>
<dbReference type="InterPro" id="IPR046886">
    <property type="entry name" value="RsmE_MTase_dom"/>
</dbReference>
<comment type="catalytic activity">
    <reaction evidence="11 12">
        <text>uridine(1498) in 16S rRNA + S-adenosyl-L-methionine = N(3)-methyluridine(1498) in 16S rRNA + S-adenosyl-L-homocysteine + H(+)</text>
        <dbReference type="Rhea" id="RHEA:42920"/>
        <dbReference type="Rhea" id="RHEA-COMP:10283"/>
        <dbReference type="Rhea" id="RHEA-COMP:10284"/>
        <dbReference type="ChEBI" id="CHEBI:15378"/>
        <dbReference type="ChEBI" id="CHEBI:57856"/>
        <dbReference type="ChEBI" id="CHEBI:59789"/>
        <dbReference type="ChEBI" id="CHEBI:65315"/>
        <dbReference type="ChEBI" id="CHEBI:74502"/>
        <dbReference type="EC" id="2.1.1.193"/>
    </reaction>
</comment>
<evidence type="ECO:0000256" key="2">
    <source>
        <dbReference type="ARBA" id="ARBA00005528"/>
    </source>
</evidence>
<dbReference type="InterPro" id="IPR006700">
    <property type="entry name" value="RsmE"/>
</dbReference>
<dbReference type="GO" id="GO:0070475">
    <property type="term" value="P:rRNA base methylation"/>
    <property type="evidence" value="ECO:0007669"/>
    <property type="project" value="TreeGrafter"/>
</dbReference>
<feature type="domain" description="Ribosomal RNA small subunit methyltransferase E PUA-like" evidence="14">
    <location>
        <begin position="18"/>
        <end position="64"/>
    </location>
</feature>